<dbReference type="Proteomes" id="UP001206483">
    <property type="component" value="Unassembled WGS sequence"/>
</dbReference>
<reference evidence="4 5" key="1">
    <citation type="submission" date="2022-06" db="EMBL/GenBank/DDBJ databases">
        <title>Sequencing the genomes of 1000 actinobacteria strains.</title>
        <authorList>
            <person name="Klenk H.-P."/>
        </authorList>
    </citation>
    <scope>NUCLEOTIDE SEQUENCE [LARGE SCALE GENOMIC DNA]</scope>
    <source>
        <strain evidence="4 5">DSM 41656</strain>
    </source>
</reference>
<organism evidence="4 5">
    <name type="scientific">Kitasatospora paracochleata</name>
    <dbReference type="NCBI Taxonomy" id="58354"/>
    <lineage>
        <taxon>Bacteria</taxon>
        <taxon>Bacillati</taxon>
        <taxon>Actinomycetota</taxon>
        <taxon>Actinomycetes</taxon>
        <taxon>Kitasatosporales</taxon>
        <taxon>Streptomycetaceae</taxon>
        <taxon>Kitasatospora</taxon>
    </lineage>
</organism>
<dbReference type="InterPro" id="IPR029063">
    <property type="entry name" value="SAM-dependent_MTases_sf"/>
</dbReference>
<keyword evidence="2" id="KW-0808">Transferase</keyword>
<dbReference type="InterPro" id="IPR000940">
    <property type="entry name" value="NNMT_TEMT_trans"/>
</dbReference>
<evidence type="ECO:0000256" key="2">
    <source>
        <dbReference type="ARBA" id="ARBA00022679"/>
    </source>
</evidence>
<dbReference type="PANTHER" id="PTHR10867:SF17">
    <property type="entry name" value="NICOTINAMIDE N-METHYLTRANSFERASE"/>
    <property type="match status" value="1"/>
</dbReference>
<evidence type="ECO:0008006" key="6">
    <source>
        <dbReference type="Google" id="ProtNLM"/>
    </source>
</evidence>
<keyword evidence="1" id="KW-0489">Methyltransferase</keyword>
<dbReference type="Gene3D" id="3.40.50.150">
    <property type="entry name" value="Vaccinia Virus protein VP39"/>
    <property type="match status" value="1"/>
</dbReference>
<dbReference type="SUPFAM" id="SSF53335">
    <property type="entry name" value="S-adenosyl-L-methionine-dependent methyltransferases"/>
    <property type="match status" value="1"/>
</dbReference>
<keyword evidence="5" id="KW-1185">Reference proteome</keyword>
<dbReference type="PANTHER" id="PTHR10867">
    <property type="entry name" value="NNMT/PNMT/TEMT FAMILY MEMBER"/>
    <property type="match status" value="1"/>
</dbReference>
<evidence type="ECO:0000313" key="4">
    <source>
        <dbReference type="EMBL" id="MCP2307170.1"/>
    </source>
</evidence>
<evidence type="ECO:0000313" key="5">
    <source>
        <dbReference type="Proteomes" id="UP001206483"/>
    </source>
</evidence>
<keyword evidence="3" id="KW-0949">S-adenosyl-L-methionine</keyword>
<dbReference type="RefSeq" id="WP_253792979.1">
    <property type="nucleotide sequence ID" value="NZ_BAAAUB010000031.1"/>
</dbReference>
<name>A0ABT1IPZ6_9ACTN</name>
<dbReference type="NCBIfam" id="NF040568">
    <property type="entry name" value="SCO2525_fam"/>
    <property type="match status" value="1"/>
</dbReference>
<gene>
    <name evidence="4" type="ORF">FHR36_000262</name>
</gene>
<accession>A0ABT1IPZ6</accession>
<dbReference type="Pfam" id="PF01234">
    <property type="entry name" value="NNMT_PNMT_TEMT"/>
    <property type="match status" value="1"/>
</dbReference>
<evidence type="ECO:0000256" key="3">
    <source>
        <dbReference type="ARBA" id="ARBA00022691"/>
    </source>
</evidence>
<proteinExistence type="predicted"/>
<sequence length="259" mass="28490">MPFSPARTNSEAPWDLFDSVAYHNHNYSSLRSDDRQILAAVRDHFLAALASTDPASLRGIDVGAGTNLYPSLAMLPWCREITLFERSERNVAWLRNEVVRYGDNWDEFWAVLCEREETYPEVADPRARLAGVADVRQGDLFDGLPGTGYDLGTMFFVAESLTTAHEEFETAVDVFGRALGPGAPFAVAFMENSLGYEVGELSFPACRIDSTDVVASLAGYAAPGLRVERIEVPGEPLLREGYTGMLLALGRRGGERTTD</sequence>
<comment type="caution">
    <text evidence="4">The sequence shown here is derived from an EMBL/GenBank/DDBJ whole genome shotgun (WGS) entry which is preliminary data.</text>
</comment>
<dbReference type="PROSITE" id="PS51681">
    <property type="entry name" value="SAM_MT_NNMT_PNMT_TEMT"/>
    <property type="match status" value="1"/>
</dbReference>
<protein>
    <recommendedName>
        <fullName evidence="6">NNMT/PNMT/TEMT family protein</fullName>
    </recommendedName>
</protein>
<dbReference type="EMBL" id="JAMZDX010000001">
    <property type="protein sequence ID" value="MCP2307170.1"/>
    <property type="molecule type" value="Genomic_DNA"/>
</dbReference>
<evidence type="ECO:0000256" key="1">
    <source>
        <dbReference type="ARBA" id="ARBA00022603"/>
    </source>
</evidence>